<feature type="domain" description="Hydrogen maturase F dimerization" evidence="2">
    <location>
        <begin position="194"/>
        <end position="279"/>
    </location>
</feature>
<protein>
    <submittedName>
        <fullName evidence="4">50S ribosome-binding GTPase</fullName>
    </submittedName>
</protein>
<accession>A0ABS6ERV2</accession>
<dbReference type="InterPro" id="IPR006073">
    <property type="entry name" value="GTP-bd"/>
</dbReference>
<keyword evidence="5" id="KW-1185">Reference proteome</keyword>
<dbReference type="InterPro" id="IPR040644">
    <property type="entry name" value="HydF_tetramer"/>
</dbReference>
<dbReference type="Pfam" id="PF18128">
    <property type="entry name" value="HydF_dimer"/>
    <property type="match status" value="1"/>
</dbReference>
<name>A0ABS6ERV2_9FIRM</name>
<dbReference type="Pfam" id="PF18133">
    <property type="entry name" value="HydF_tetramer"/>
    <property type="match status" value="1"/>
</dbReference>
<evidence type="ECO:0000259" key="2">
    <source>
        <dbReference type="Pfam" id="PF18128"/>
    </source>
</evidence>
<evidence type="ECO:0000313" key="5">
    <source>
        <dbReference type="Proteomes" id="UP000783588"/>
    </source>
</evidence>
<dbReference type="InterPro" id="IPR041606">
    <property type="entry name" value="HydF_dimer"/>
</dbReference>
<dbReference type="PANTHER" id="PTHR42714">
    <property type="entry name" value="TRNA MODIFICATION GTPASE GTPBP3"/>
    <property type="match status" value="1"/>
</dbReference>
<proteinExistence type="predicted"/>
<dbReference type="EMBL" id="JAHLQI010000003">
    <property type="protein sequence ID" value="MBU5490431.1"/>
    <property type="molecule type" value="Genomic_DNA"/>
</dbReference>
<evidence type="ECO:0000259" key="3">
    <source>
        <dbReference type="Pfam" id="PF18133"/>
    </source>
</evidence>
<feature type="domain" description="Hydrogen maturase F tetramerization" evidence="3">
    <location>
        <begin position="283"/>
        <end position="396"/>
    </location>
</feature>
<organism evidence="4 5">
    <name type="scientific">Butyricicoccus intestinisimiae</name>
    <dbReference type="NCBI Taxonomy" id="2841509"/>
    <lineage>
        <taxon>Bacteria</taxon>
        <taxon>Bacillati</taxon>
        <taxon>Bacillota</taxon>
        <taxon>Clostridia</taxon>
        <taxon>Eubacteriales</taxon>
        <taxon>Butyricicoccaceae</taxon>
        <taxon>Butyricicoccus</taxon>
    </lineage>
</organism>
<feature type="domain" description="G" evidence="1">
    <location>
        <begin position="20"/>
        <end position="136"/>
    </location>
</feature>
<reference evidence="4 5" key="1">
    <citation type="submission" date="2021-06" db="EMBL/GenBank/DDBJ databases">
        <authorList>
            <person name="Sun Q."/>
            <person name="Li D."/>
        </authorList>
    </citation>
    <scope>NUCLEOTIDE SEQUENCE [LARGE SCALE GENOMIC DNA]</scope>
    <source>
        <strain evidence="4 5">MSJd-7</strain>
    </source>
</reference>
<dbReference type="Proteomes" id="UP000783588">
    <property type="component" value="Unassembled WGS sequence"/>
</dbReference>
<dbReference type="RefSeq" id="WP_216470087.1">
    <property type="nucleotide sequence ID" value="NZ_JAHLQI010000003.1"/>
</dbReference>
<dbReference type="Pfam" id="PF01926">
    <property type="entry name" value="MMR_HSR1"/>
    <property type="match status" value="1"/>
</dbReference>
<gene>
    <name evidence="4" type="ORF">KQI75_07340</name>
</gene>
<evidence type="ECO:0000259" key="1">
    <source>
        <dbReference type="Pfam" id="PF01926"/>
    </source>
</evidence>
<comment type="caution">
    <text evidence="4">The sequence shown here is derived from an EMBL/GenBank/DDBJ whole genome shotgun (WGS) entry which is preliminary data.</text>
</comment>
<evidence type="ECO:0000313" key="4">
    <source>
        <dbReference type="EMBL" id="MBU5490431.1"/>
    </source>
</evidence>
<dbReference type="PANTHER" id="PTHR42714:SF6">
    <property type="entry name" value="TRANSLATION INITIATION FACTOR IF-2"/>
    <property type="match status" value="1"/>
</dbReference>
<sequence length="404" mass="44602">MRHNYLSADLAGEIGGQNRHVVLFGQVGSGKTSIFNLLVSHRKDIKRSGKEKYGPIVGSCRLGHIGEVTLIDTAGLNDVSELDGENATSVRNTVRRADIAIYVINIQEFDETARQTYQHAHDWLVKNDVPYLQVFNRCDEAYAGDIAKLKMEFPDAIFISANTSGSISLLRARLSQMVRTSEDIEGSLVPDNLVCEGDYVLLLVPESGLIHEYLIMMDLINRGARCVIIHEDDLENALKEIPRVDLVIAYARSFGKVRDIVPENVPLTSYSLLYAKQRGVLEDFIAGARTLGDLKENSRILVAVGSRASEVYKEIGRIKIPRSLRRVVGEELQIDYNFGLDLPEDLSSYDLVIHDTGATMSTRSVQARVAICREAGVPSANYGTVLAALAGVLDRCEAVLLPKE</sequence>